<organism evidence="2 3">
    <name type="scientific">Segatella oris</name>
    <dbReference type="NCBI Taxonomy" id="28135"/>
    <lineage>
        <taxon>Bacteria</taxon>
        <taxon>Pseudomonadati</taxon>
        <taxon>Bacteroidota</taxon>
        <taxon>Bacteroidia</taxon>
        <taxon>Bacteroidales</taxon>
        <taxon>Prevotellaceae</taxon>
        <taxon>Segatella</taxon>
    </lineage>
</organism>
<feature type="transmembrane region" description="Helical" evidence="1">
    <location>
        <begin position="98"/>
        <end position="119"/>
    </location>
</feature>
<dbReference type="Proteomes" id="UP000274578">
    <property type="component" value="Chromosome 1"/>
</dbReference>
<keyword evidence="1" id="KW-1133">Transmembrane helix</keyword>
<keyword evidence="1" id="KW-0472">Membrane</keyword>
<protein>
    <submittedName>
        <fullName evidence="2">Uncharacterized protein</fullName>
    </submittedName>
</protein>
<dbReference type="KEGG" id="poc:NCTC13071_02204"/>
<evidence type="ECO:0000313" key="3">
    <source>
        <dbReference type="Proteomes" id="UP000274578"/>
    </source>
</evidence>
<reference evidence="2 3" key="1">
    <citation type="submission" date="2018-12" db="EMBL/GenBank/DDBJ databases">
        <authorList>
            <consortium name="Pathogen Informatics"/>
        </authorList>
    </citation>
    <scope>NUCLEOTIDE SEQUENCE [LARGE SCALE GENOMIC DNA]</scope>
    <source>
        <strain evidence="2 3">NCTC13071</strain>
    </source>
</reference>
<dbReference type="AlphaFoldDB" id="A0A3S4X370"/>
<keyword evidence="1" id="KW-0812">Transmembrane</keyword>
<proteinExistence type="predicted"/>
<evidence type="ECO:0000313" key="2">
    <source>
        <dbReference type="EMBL" id="VEH16181.1"/>
    </source>
</evidence>
<gene>
    <name evidence="2" type="ORF">NCTC13071_02204</name>
</gene>
<dbReference type="EMBL" id="LR134384">
    <property type="protein sequence ID" value="VEH16181.1"/>
    <property type="molecule type" value="Genomic_DNA"/>
</dbReference>
<feature type="transmembrane region" description="Helical" evidence="1">
    <location>
        <begin position="68"/>
        <end position="86"/>
    </location>
</feature>
<accession>A0A3S4X370</accession>
<name>A0A3S4X370_9BACT</name>
<feature type="transmembrane region" description="Helical" evidence="1">
    <location>
        <begin position="34"/>
        <end position="56"/>
    </location>
</feature>
<evidence type="ECO:0000256" key="1">
    <source>
        <dbReference type="SAM" id="Phobius"/>
    </source>
</evidence>
<sequence length="190" mass="22368">MGLYYSFQWVLPCISDRFLYLCPADKVNMKIKKYFVRLLIGVFWTCLALEMPPLLLKIAWPAALNDTLWLLGPASCCVLIIRWFYVQSLRNPNAVTKTLYAISWLSLPVLVLHLLFYSYSMPGRTYEVLYQDKDYEVVVDYASFVTNSDYISVYKRWLGLRKRIYRGYYGSETDSLRSRKAIESFLKKQN</sequence>